<dbReference type="Proteomes" id="UP001408356">
    <property type="component" value="Unassembled WGS sequence"/>
</dbReference>
<sequence length="10" mass="1104">MLLVFVGLVN</sequence>
<protein>
    <submittedName>
        <fullName evidence="1">Uncharacterized protein</fullName>
    </submittedName>
</protein>
<comment type="caution">
    <text evidence="1">The sequence shown here is derived from an EMBL/GenBank/DDBJ whole genome shotgun (WGS) entry which is preliminary data.</text>
</comment>
<gene>
    <name evidence="1" type="ORF">SUNI508_14023</name>
</gene>
<proteinExistence type="predicted"/>
<name>A0ABR2VAE8_9PEZI</name>
<organism evidence="1 2">
    <name type="scientific">Seiridium unicorne</name>
    <dbReference type="NCBI Taxonomy" id="138068"/>
    <lineage>
        <taxon>Eukaryota</taxon>
        <taxon>Fungi</taxon>
        <taxon>Dikarya</taxon>
        <taxon>Ascomycota</taxon>
        <taxon>Pezizomycotina</taxon>
        <taxon>Sordariomycetes</taxon>
        <taxon>Xylariomycetidae</taxon>
        <taxon>Amphisphaeriales</taxon>
        <taxon>Sporocadaceae</taxon>
        <taxon>Seiridium</taxon>
    </lineage>
</organism>
<evidence type="ECO:0000313" key="1">
    <source>
        <dbReference type="EMBL" id="KAK9423450.1"/>
    </source>
</evidence>
<accession>A0ABR2VAE8</accession>
<keyword evidence="2" id="KW-1185">Reference proteome</keyword>
<dbReference type="EMBL" id="JARVKF010000074">
    <property type="protein sequence ID" value="KAK9423450.1"/>
    <property type="molecule type" value="Genomic_DNA"/>
</dbReference>
<reference evidence="1 2" key="1">
    <citation type="journal article" date="2024" name="J. Plant Pathol.">
        <title>Sequence and assembly of the genome of Seiridium unicorne, isolate CBS 538.82, causal agent of cypress canker disease.</title>
        <authorList>
            <person name="Scali E."/>
            <person name="Rocca G.D."/>
            <person name="Danti R."/>
            <person name="Garbelotto M."/>
            <person name="Barberini S."/>
            <person name="Baroncelli R."/>
            <person name="Emiliani G."/>
        </authorList>
    </citation>
    <scope>NUCLEOTIDE SEQUENCE [LARGE SCALE GENOMIC DNA]</scope>
    <source>
        <strain evidence="1 2">BM-138-508</strain>
    </source>
</reference>
<evidence type="ECO:0000313" key="2">
    <source>
        <dbReference type="Proteomes" id="UP001408356"/>
    </source>
</evidence>